<gene>
    <name evidence="1" type="ORF">TCMB3V08_LOCUS4078</name>
</gene>
<evidence type="ECO:0000313" key="1">
    <source>
        <dbReference type="EMBL" id="CAD7571402.1"/>
    </source>
</evidence>
<dbReference type="EMBL" id="OE180493">
    <property type="protein sequence ID" value="CAD7571402.1"/>
    <property type="molecule type" value="Genomic_DNA"/>
</dbReference>
<sequence>MSKDYLTKIRTSISPSSSVEINTTSALDNYATEVGTNIRQEKPYYIADPEVDSLMFTFQVTLIANICSELSR</sequence>
<proteinExistence type="predicted"/>
<name>A0A7R9J2T6_TIMCA</name>
<accession>A0A7R9J2T6</accession>
<organism evidence="1">
    <name type="scientific">Timema californicum</name>
    <name type="common">California timema</name>
    <name type="synonym">Walking stick</name>
    <dbReference type="NCBI Taxonomy" id="61474"/>
    <lineage>
        <taxon>Eukaryota</taxon>
        <taxon>Metazoa</taxon>
        <taxon>Ecdysozoa</taxon>
        <taxon>Arthropoda</taxon>
        <taxon>Hexapoda</taxon>
        <taxon>Insecta</taxon>
        <taxon>Pterygota</taxon>
        <taxon>Neoptera</taxon>
        <taxon>Polyneoptera</taxon>
        <taxon>Phasmatodea</taxon>
        <taxon>Timematodea</taxon>
        <taxon>Timematoidea</taxon>
        <taxon>Timematidae</taxon>
        <taxon>Timema</taxon>
    </lineage>
</organism>
<dbReference type="AlphaFoldDB" id="A0A7R9J2T6"/>
<reference evidence="1" key="1">
    <citation type="submission" date="2020-11" db="EMBL/GenBank/DDBJ databases">
        <authorList>
            <person name="Tran Van P."/>
        </authorList>
    </citation>
    <scope>NUCLEOTIDE SEQUENCE</scope>
</reference>
<protein>
    <submittedName>
        <fullName evidence="1">(California timema) hypothetical protein</fullName>
    </submittedName>
</protein>